<dbReference type="PROSITE" id="PS51379">
    <property type="entry name" value="4FE4S_FER_2"/>
    <property type="match status" value="2"/>
</dbReference>
<evidence type="ECO:0000256" key="6">
    <source>
        <dbReference type="ARBA" id="ARBA00023136"/>
    </source>
</evidence>
<name>A0A0S7BQZ9_9BACT</name>
<keyword evidence="10" id="KW-1185">Reference proteome</keyword>
<dbReference type="OrthoDB" id="9782387at2"/>
<protein>
    <submittedName>
        <fullName evidence="9">Protein containing 4Fe-4S binding domain</fullName>
    </submittedName>
</protein>
<gene>
    <name evidence="9" type="ORF">TBC1_111371</name>
</gene>
<proteinExistence type="predicted"/>
<evidence type="ECO:0000256" key="5">
    <source>
        <dbReference type="ARBA" id="ARBA00023014"/>
    </source>
</evidence>
<dbReference type="InterPro" id="IPR017900">
    <property type="entry name" value="4Fe4S_Fe_S_CS"/>
</dbReference>
<comment type="subcellular location">
    <subcellularLocation>
        <location evidence="1">Cell membrane</location>
    </subcellularLocation>
</comment>
<evidence type="ECO:0000256" key="2">
    <source>
        <dbReference type="ARBA" id="ARBA00022475"/>
    </source>
</evidence>
<dbReference type="PROSITE" id="PS00198">
    <property type="entry name" value="4FE4S_FER_1"/>
    <property type="match status" value="1"/>
</dbReference>
<dbReference type="GO" id="GO:0005886">
    <property type="term" value="C:plasma membrane"/>
    <property type="evidence" value="ECO:0007669"/>
    <property type="project" value="UniProtKB-SubCell"/>
</dbReference>
<dbReference type="SUPFAM" id="SSF54862">
    <property type="entry name" value="4Fe-4S ferredoxins"/>
    <property type="match status" value="1"/>
</dbReference>
<dbReference type="RefSeq" id="WP_062040064.1">
    <property type="nucleotide sequence ID" value="NZ_DF968182.1"/>
</dbReference>
<keyword evidence="5" id="KW-0411">Iron-sulfur</keyword>
<feature type="transmembrane region" description="Helical" evidence="7">
    <location>
        <begin position="149"/>
        <end position="175"/>
    </location>
</feature>
<dbReference type="Gene3D" id="3.30.70.20">
    <property type="match status" value="1"/>
</dbReference>
<feature type="transmembrane region" description="Helical" evidence="7">
    <location>
        <begin position="12"/>
        <end position="31"/>
    </location>
</feature>
<feature type="transmembrane region" description="Helical" evidence="7">
    <location>
        <begin position="218"/>
        <end position="238"/>
    </location>
</feature>
<feature type="transmembrane region" description="Helical" evidence="7">
    <location>
        <begin position="312"/>
        <end position="331"/>
    </location>
</feature>
<dbReference type="GO" id="GO:0051536">
    <property type="term" value="F:iron-sulfur cluster binding"/>
    <property type="evidence" value="ECO:0007669"/>
    <property type="project" value="UniProtKB-KW"/>
</dbReference>
<dbReference type="PANTHER" id="PTHR30224:SF4">
    <property type="entry name" value="ELECTRON TRANSPORT PROTEIN YCCM-RELATED"/>
    <property type="match status" value="1"/>
</dbReference>
<keyword evidence="7" id="KW-0812">Transmembrane</keyword>
<feature type="domain" description="4Fe-4S ferredoxin-type" evidence="8">
    <location>
        <begin position="280"/>
        <end position="308"/>
    </location>
</feature>
<dbReference type="PANTHER" id="PTHR30224">
    <property type="entry name" value="ELECTRON TRANSPORT PROTEIN"/>
    <property type="match status" value="1"/>
</dbReference>
<sequence>MARTRKKNYYRLTLQWIIVALLAYMLVRPFVDRSYVADFEAYCPFGGLQALSSFLANNSLACSMTTTQIAMGLALLAGIFLFSKLFCSYICPIGTFTEWLSKQGKRLKMNIIISGIADRLLRLLKYALLFITFYFSVSSSELFCKTFDPYYAIFSGFSSDVVISYAVMALLLAIPGSFFVRQFWCKYICPLSAASNIFSFGFVFLGIVALYAVLTAGLGLSIGWIWLLGALCLAGVILETTRLKFGIFPVVKVTRNADTCTSCRLCDKACPMAIKISDIPKVQHIDCHLCGDCVTSCPEPETLQFSNRKINWLPAAATVALVAFGFAFASVTDIPTISEKWGSAEQMETAAVYRQSGIKSVKCFGSSMSFANHMRELPGVLGVEAFVSDNSVKIYYDPAVTSETAIKEFIFTPVSRVIAAPAQNISRVAMAEFAVDKFFDPSDAGLLAIKASQQPGILAFETMFGEPVHTLVYFDSTLVSTDEISRIIEEKKVKWEVDGDPREAITGFKVASVEPKGALNMKDYLGKMYEPVVLTFNGFENYDSTQTADVLLPFSAAADPLLADMPWYLLSHISNNRGVVKFEVIPSDAGFVLGLVYIPEMTGRDEIIRQLNEPELKVHLSDGSSQTFKNPYKF</sequence>
<dbReference type="InterPro" id="IPR052378">
    <property type="entry name" value="NosR_regulator"/>
</dbReference>
<evidence type="ECO:0000256" key="7">
    <source>
        <dbReference type="SAM" id="Phobius"/>
    </source>
</evidence>
<dbReference type="EMBL" id="DF968182">
    <property type="protein sequence ID" value="GAP43221.1"/>
    <property type="molecule type" value="Genomic_DNA"/>
</dbReference>
<evidence type="ECO:0000259" key="8">
    <source>
        <dbReference type="PROSITE" id="PS51379"/>
    </source>
</evidence>
<feature type="domain" description="4Fe-4S ferredoxin-type" evidence="8">
    <location>
        <begin position="251"/>
        <end position="279"/>
    </location>
</feature>
<dbReference type="Pfam" id="PF12801">
    <property type="entry name" value="Fer4_5"/>
    <property type="match status" value="2"/>
</dbReference>
<accession>A0A0S7BQZ9</accession>
<keyword evidence="3" id="KW-0479">Metal-binding</keyword>
<keyword evidence="6 7" id="KW-0472">Membrane</keyword>
<evidence type="ECO:0000256" key="3">
    <source>
        <dbReference type="ARBA" id="ARBA00022723"/>
    </source>
</evidence>
<dbReference type="AlphaFoldDB" id="A0A0S7BQZ9"/>
<evidence type="ECO:0000313" key="10">
    <source>
        <dbReference type="Proteomes" id="UP000053091"/>
    </source>
</evidence>
<keyword evidence="2" id="KW-1003">Cell membrane</keyword>
<feature type="transmembrane region" description="Helical" evidence="7">
    <location>
        <begin position="187"/>
        <end position="212"/>
    </location>
</feature>
<dbReference type="Proteomes" id="UP000053091">
    <property type="component" value="Unassembled WGS sequence"/>
</dbReference>
<evidence type="ECO:0000313" key="9">
    <source>
        <dbReference type="EMBL" id="GAP43221.1"/>
    </source>
</evidence>
<evidence type="ECO:0000256" key="4">
    <source>
        <dbReference type="ARBA" id="ARBA00023004"/>
    </source>
</evidence>
<dbReference type="InterPro" id="IPR017896">
    <property type="entry name" value="4Fe4S_Fe-S-bd"/>
</dbReference>
<feature type="transmembrane region" description="Helical" evidence="7">
    <location>
        <begin position="73"/>
        <end position="100"/>
    </location>
</feature>
<reference evidence="9" key="1">
    <citation type="journal article" date="2015" name="Genome Announc.">
        <title>Draft Genome Sequence of Bacteroidales Strain TBC1, a Novel Isolate from a Methanogenic Wastewater Treatment System.</title>
        <authorList>
            <person name="Tourlousse D.M."/>
            <person name="Matsuura N."/>
            <person name="Sun L."/>
            <person name="Toyonaga M."/>
            <person name="Kuroda K."/>
            <person name="Ohashi A."/>
            <person name="Cruz R."/>
            <person name="Yamaguchi T."/>
            <person name="Sekiguchi Y."/>
        </authorList>
    </citation>
    <scope>NUCLEOTIDE SEQUENCE [LARGE SCALE GENOMIC DNA]</scope>
    <source>
        <strain evidence="9">TBC1</strain>
    </source>
</reference>
<organism evidence="9">
    <name type="scientific">Lentimicrobium saccharophilum</name>
    <dbReference type="NCBI Taxonomy" id="1678841"/>
    <lineage>
        <taxon>Bacteria</taxon>
        <taxon>Pseudomonadati</taxon>
        <taxon>Bacteroidota</taxon>
        <taxon>Bacteroidia</taxon>
        <taxon>Bacteroidales</taxon>
        <taxon>Lentimicrobiaceae</taxon>
        <taxon>Lentimicrobium</taxon>
    </lineage>
</organism>
<evidence type="ECO:0000256" key="1">
    <source>
        <dbReference type="ARBA" id="ARBA00004236"/>
    </source>
</evidence>
<dbReference type="STRING" id="1678841.TBC1_111371"/>
<keyword evidence="4" id="KW-0408">Iron</keyword>
<keyword evidence="7" id="KW-1133">Transmembrane helix</keyword>
<feature type="transmembrane region" description="Helical" evidence="7">
    <location>
        <begin position="120"/>
        <end position="137"/>
    </location>
</feature>
<dbReference type="GO" id="GO:0046872">
    <property type="term" value="F:metal ion binding"/>
    <property type="evidence" value="ECO:0007669"/>
    <property type="project" value="UniProtKB-KW"/>
</dbReference>